<evidence type="ECO:0000313" key="3">
    <source>
        <dbReference type="Proteomes" id="UP000014184"/>
    </source>
</evidence>
<dbReference type="EMBL" id="AOSG01000001">
    <property type="protein sequence ID" value="EOR72881.1"/>
    <property type="molecule type" value="Genomic_DNA"/>
</dbReference>
<organism evidence="2 3">
    <name type="scientific">Thermobifida fusca TM51</name>
    <dbReference type="NCBI Taxonomy" id="1169414"/>
    <lineage>
        <taxon>Bacteria</taxon>
        <taxon>Bacillati</taxon>
        <taxon>Actinomycetota</taxon>
        <taxon>Actinomycetes</taxon>
        <taxon>Streptosporangiales</taxon>
        <taxon>Nocardiopsidaceae</taxon>
        <taxon>Thermobifida</taxon>
    </lineage>
</organism>
<keyword evidence="1" id="KW-0812">Transmembrane</keyword>
<reference evidence="2 3" key="1">
    <citation type="journal article" date="2013" name="Genome Announc.">
        <title>Draft Genome Sequence of the Lignocellulose Decomposer Thermobifida fusca Strain TM51.</title>
        <authorList>
            <person name="Toth A."/>
            <person name="Barna T."/>
            <person name="Nagy I."/>
            <person name="Horvath B."/>
            <person name="Nagy I."/>
            <person name="Tancsics A."/>
            <person name="Kriszt B."/>
            <person name="Baka E."/>
            <person name="Fekete C."/>
            <person name="Kukolya J."/>
        </authorList>
    </citation>
    <scope>NUCLEOTIDE SEQUENCE [LARGE SCALE GENOMIC DNA]</scope>
    <source>
        <strain evidence="2 3">TM51</strain>
    </source>
</reference>
<feature type="transmembrane region" description="Helical" evidence="1">
    <location>
        <begin position="33"/>
        <end position="54"/>
    </location>
</feature>
<evidence type="ECO:0000313" key="2">
    <source>
        <dbReference type="EMBL" id="EOR72881.1"/>
    </source>
</evidence>
<sequence length="55" mass="5854">MPPKLKKWLGYALIAFAIFYLLTQPATVGTLVLNIFAGLGGAANSLSTFVNTILL</sequence>
<comment type="caution">
    <text evidence="2">The sequence shown here is derived from an EMBL/GenBank/DDBJ whole genome shotgun (WGS) entry which is preliminary data.</text>
</comment>
<evidence type="ECO:0000256" key="1">
    <source>
        <dbReference type="SAM" id="Phobius"/>
    </source>
</evidence>
<protein>
    <submittedName>
        <fullName evidence="2">Uncharacterized protein</fullName>
    </submittedName>
</protein>
<accession>A0A9P2TCN8</accession>
<keyword evidence="3" id="KW-1185">Reference proteome</keyword>
<dbReference type="AlphaFoldDB" id="A0A9P2TCN8"/>
<dbReference type="Proteomes" id="UP000014184">
    <property type="component" value="Unassembled WGS sequence"/>
</dbReference>
<keyword evidence="1" id="KW-1133">Transmembrane helix</keyword>
<proteinExistence type="predicted"/>
<gene>
    <name evidence="2" type="ORF">TM51_00425</name>
</gene>
<keyword evidence="1" id="KW-0472">Membrane</keyword>
<dbReference type="RefSeq" id="WP_011290470.1">
    <property type="nucleotide sequence ID" value="NZ_AOSG01000001.1"/>
</dbReference>
<name>A0A9P2TCN8_THEFU</name>